<feature type="domain" description="EF-hand" evidence="2">
    <location>
        <begin position="245"/>
        <end position="280"/>
    </location>
</feature>
<keyword evidence="1" id="KW-0106">Calcium</keyword>
<dbReference type="PROSITE" id="PS00018">
    <property type="entry name" value="EF_HAND_1"/>
    <property type="match status" value="1"/>
</dbReference>
<dbReference type="PROSITE" id="PS50222">
    <property type="entry name" value="EF_HAND_2"/>
    <property type="match status" value="1"/>
</dbReference>
<reference evidence="3 4" key="1">
    <citation type="submission" date="2016-11" db="EMBL/GenBank/DDBJ databases">
        <title>The macronuclear genome of Stentor coeruleus: a giant cell with tiny introns.</title>
        <authorList>
            <person name="Slabodnick M."/>
            <person name="Ruby J.G."/>
            <person name="Reiff S.B."/>
            <person name="Swart E.C."/>
            <person name="Gosai S."/>
            <person name="Prabakaran S."/>
            <person name="Witkowska E."/>
            <person name="Larue G.E."/>
            <person name="Fisher S."/>
            <person name="Freeman R.M."/>
            <person name="Gunawardena J."/>
            <person name="Chu W."/>
            <person name="Stover N.A."/>
            <person name="Gregory B.D."/>
            <person name="Nowacki M."/>
            <person name="Derisi J."/>
            <person name="Roy S.W."/>
            <person name="Marshall W.F."/>
            <person name="Sood P."/>
        </authorList>
    </citation>
    <scope>NUCLEOTIDE SEQUENCE [LARGE SCALE GENOMIC DNA]</scope>
    <source>
        <strain evidence="3">WM001</strain>
    </source>
</reference>
<dbReference type="SUPFAM" id="SSF47473">
    <property type="entry name" value="EF-hand"/>
    <property type="match status" value="1"/>
</dbReference>
<dbReference type="PANTHER" id="PTHR34894:SF5">
    <property type="entry name" value="EF-HAND DOMAIN-CONTAINING PROTEIN"/>
    <property type="match status" value="1"/>
</dbReference>
<protein>
    <recommendedName>
        <fullName evidence="2">EF-hand domain-containing protein</fullName>
    </recommendedName>
</protein>
<dbReference type="InterPro" id="IPR011992">
    <property type="entry name" value="EF-hand-dom_pair"/>
</dbReference>
<evidence type="ECO:0000313" key="3">
    <source>
        <dbReference type="EMBL" id="OMJ90233.1"/>
    </source>
</evidence>
<dbReference type="OrthoDB" id="300037at2759"/>
<dbReference type="InterPro" id="IPR002048">
    <property type="entry name" value="EF_hand_dom"/>
</dbReference>
<gene>
    <name evidence="3" type="ORF">SteCoe_7432</name>
</gene>
<keyword evidence="4" id="KW-1185">Reference proteome</keyword>
<evidence type="ECO:0000256" key="1">
    <source>
        <dbReference type="ARBA" id="ARBA00022837"/>
    </source>
</evidence>
<organism evidence="3 4">
    <name type="scientific">Stentor coeruleus</name>
    <dbReference type="NCBI Taxonomy" id="5963"/>
    <lineage>
        <taxon>Eukaryota</taxon>
        <taxon>Sar</taxon>
        <taxon>Alveolata</taxon>
        <taxon>Ciliophora</taxon>
        <taxon>Postciliodesmatophora</taxon>
        <taxon>Heterotrichea</taxon>
        <taxon>Heterotrichida</taxon>
        <taxon>Stentoridae</taxon>
        <taxon>Stentor</taxon>
    </lineage>
</organism>
<proteinExistence type="predicted"/>
<evidence type="ECO:0000259" key="2">
    <source>
        <dbReference type="PROSITE" id="PS50222"/>
    </source>
</evidence>
<dbReference type="InterPro" id="IPR018247">
    <property type="entry name" value="EF_Hand_1_Ca_BS"/>
</dbReference>
<dbReference type="Proteomes" id="UP000187209">
    <property type="component" value="Unassembled WGS sequence"/>
</dbReference>
<dbReference type="Gene3D" id="1.10.238.10">
    <property type="entry name" value="EF-hand"/>
    <property type="match status" value="1"/>
</dbReference>
<dbReference type="EMBL" id="MPUH01000107">
    <property type="protein sequence ID" value="OMJ90233.1"/>
    <property type="molecule type" value="Genomic_DNA"/>
</dbReference>
<comment type="caution">
    <text evidence="3">The sequence shown here is derived from an EMBL/GenBank/DDBJ whole genome shotgun (WGS) entry which is preliminary data.</text>
</comment>
<dbReference type="GO" id="GO:0005509">
    <property type="term" value="F:calcium ion binding"/>
    <property type="evidence" value="ECO:0007669"/>
    <property type="project" value="InterPro"/>
</dbReference>
<dbReference type="AlphaFoldDB" id="A0A1R2CMI9"/>
<evidence type="ECO:0000313" key="4">
    <source>
        <dbReference type="Proteomes" id="UP000187209"/>
    </source>
</evidence>
<accession>A0A1R2CMI9</accession>
<dbReference type="PANTHER" id="PTHR34894">
    <property type="entry name" value="SAM-DEPENDENT METHYLTRANSFERASE RSMI, CONSERVED SITE"/>
    <property type="match status" value="1"/>
</dbReference>
<name>A0A1R2CMI9_9CILI</name>
<sequence>MQHLNEALEGIQRHPLENIKIASTHDDELKQSKLLKVVIIDEDKKDKKESSSRVTIMRVSRTPVHKLNNVMFKKMLLKFITYFYEERMKNFEGYTFFGDFVYSALFKKYMMKKAAENRFVHLLSSCMKYRSIAKVRNFSRFLGLYDEFDEQDLTFYLDCFGYLQSSLSGSLAFNPEGSEVWMIPYAKCLDCLKYACKSIPTDYSSELKEDIERLRKYDKNNPKGLIEVDELLEKIIESFSKHKRSTRNFMHLIYEAADLNEDGYLQYREFELIVRFLCEKTIRSSECQELFNNFCENFMAEDDEQVKAISFLNLCQLDSQHGIFSPNLIYEFTNSKSHGESLDHLVVIEPEIDEIIDEIRWRYSQDLIWEEHHEELNTLLMTISNKIHNKTNPEEVWLALRLIQEDSKRCIVHESLKDLMPKIGSAFIDYDELMTSK</sequence>